<dbReference type="EnsemblMetazoa" id="Aqu2.1.08611_001">
    <property type="protein sequence ID" value="Aqu2.1.08611_001"/>
    <property type="gene ID" value="Aqu2.1.08611"/>
</dbReference>
<evidence type="ECO:0000256" key="1">
    <source>
        <dbReference type="SAM" id="SignalP"/>
    </source>
</evidence>
<feature type="chain" id="PRO_5012778768" description="Fibronectin type-III domain-containing protein" evidence="1">
    <location>
        <begin position="18"/>
        <end position="477"/>
    </location>
</feature>
<dbReference type="InParanoid" id="A0A1X7T2C0"/>
<dbReference type="CDD" id="cd00063">
    <property type="entry name" value="FN3"/>
    <property type="match status" value="1"/>
</dbReference>
<sequence>MLYFIVLSSFVPYLAKSSGTVLSFNQSSPSYDIVCPGDTLVFTCITSGGAVVWRINNGDIRIILASDKNKTDQIDSFILAITDTNANNTITSTATSESASSQLNGTVIDCSGDGHHYSTMTVHIAGVPVSVINIKIIPINNNTVLMNWYYEKNDEVHCIQYYNITIISDDNINEHMISKESSATIPSLIIGINYSFIIIPIDTIGREGPPSSLIQYIWNVPAQVVNISWDQISTDTITIWWNISEDVTLHYPPVHYIVSVHNITINTTDTNVTINGLYPNNEYTVYIKPVNAIGEGPLINITVNITKLRHINDNTNVCISSTLATTSLAAYTSLSVTERSDITSTTSKIIGNTFVGANSSSIMHSTVTSYGTQSTVMSTVMPPNSGSMNSSLLFSIFGAVGAILRSTNNPQPTGLELYAISTAGGHSIESQYSVIRKGDIMEYEEVPPPIPPQYNYNEVESANKVLLYADLMIVPKD</sequence>
<dbReference type="PROSITE" id="PS50853">
    <property type="entry name" value="FN3"/>
    <property type="match status" value="1"/>
</dbReference>
<dbReference type="InterPro" id="IPR003961">
    <property type="entry name" value="FN3_dom"/>
</dbReference>
<dbReference type="InterPro" id="IPR013783">
    <property type="entry name" value="Ig-like_fold"/>
</dbReference>
<dbReference type="Gene3D" id="2.60.40.10">
    <property type="entry name" value="Immunoglobulins"/>
    <property type="match status" value="1"/>
</dbReference>
<accession>A0A1X7T2C0</accession>
<reference evidence="3" key="1">
    <citation type="submission" date="2017-05" db="UniProtKB">
        <authorList>
            <consortium name="EnsemblMetazoa"/>
        </authorList>
    </citation>
    <scope>IDENTIFICATION</scope>
</reference>
<feature type="signal peptide" evidence="1">
    <location>
        <begin position="1"/>
        <end position="17"/>
    </location>
</feature>
<dbReference type="InterPro" id="IPR036116">
    <property type="entry name" value="FN3_sf"/>
</dbReference>
<keyword evidence="1" id="KW-0732">Signal</keyword>
<proteinExistence type="predicted"/>
<name>A0A1X7T2C0_AMPQE</name>
<evidence type="ECO:0000313" key="3">
    <source>
        <dbReference type="EnsemblMetazoa" id="Aqu2.1.08611_001"/>
    </source>
</evidence>
<dbReference type="Pfam" id="PF00041">
    <property type="entry name" value="fn3"/>
    <property type="match status" value="1"/>
</dbReference>
<organism evidence="3">
    <name type="scientific">Amphimedon queenslandica</name>
    <name type="common">Sponge</name>
    <dbReference type="NCBI Taxonomy" id="400682"/>
    <lineage>
        <taxon>Eukaryota</taxon>
        <taxon>Metazoa</taxon>
        <taxon>Porifera</taxon>
        <taxon>Demospongiae</taxon>
        <taxon>Heteroscleromorpha</taxon>
        <taxon>Haplosclerida</taxon>
        <taxon>Niphatidae</taxon>
        <taxon>Amphimedon</taxon>
    </lineage>
</organism>
<dbReference type="SMART" id="SM00060">
    <property type="entry name" value="FN3"/>
    <property type="match status" value="2"/>
</dbReference>
<evidence type="ECO:0000259" key="2">
    <source>
        <dbReference type="PROSITE" id="PS50853"/>
    </source>
</evidence>
<feature type="domain" description="Fibronectin type-III" evidence="2">
    <location>
        <begin position="209"/>
        <end position="309"/>
    </location>
</feature>
<protein>
    <recommendedName>
        <fullName evidence="2">Fibronectin type-III domain-containing protein</fullName>
    </recommendedName>
</protein>
<dbReference type="AlphaFoldDB" id="A0A1X7T2C0"/>
<dbReference type="SUPFAM" id="SSF49265">
    <property type="entry name" value="Fibronectin type III"/>
    <property type="match status" value="2"/>
</dbReference>